<dbReference type="InterPro" id="IPR038417">
    <property type="entry name" value="Alpga-gal_N_sf"/>
</dbReference>
<dbReference type="Gene3D" id="3.20.20.70">
    <property type="entry name" value="Aldolase class I"/>
    <property type="match status" value="1"/>
</dbReference>
<dbReference type="InterPro" id="IPR017853">
    <property type="entry name" value="GH"/>
</dbReference>
<dbReference type="InterPro" id="IPR031704">
    <property type="entry name" value="Glyco_hydro_36_N"/>
</dbReference>
<dbReference type="EMBL" id="QETB01000001">
    <property type="protein sequence ID" value="PWF27547.1"/>
    <property type="molecule type" value="Genomic_DNA"/>
</dbReference>
<evidence type="ECO:0000313" key="9">
    <source>
        <dbReference type="Proteomes" id="UP000245283"/>
    </source>
</evidence>
<keyword evidence="4 5" id="KW-0326">Glycosidase</keyword>
<dbReference type="GO" id="GO:0016052">
    <property type="term" value="P:carbohydrate catabolic process"/>
    <property type="evidence" value="ECO:0007669"/>
    <property type="project" value="InterPro"/>
</dbReference>
<dbReference type="OrthoDB" id="9758822at2"/>
<dbReference type="InterPro" id="IPR013785">
    <property type="entry name" value="Aldolase_TIM"/>
</dbReference>
<dbReference type="FunFam" id="3.20.20.70:FF:000118">
    <property type="entry name" value="Alpha-galactosidase"/>
    <property type="match status" value="1"/>
</dbReference>
<dbReference type="PANTHER" id="PTHR43053:SF3">
    <property type="entry name" value="ALPHA-GALACTOSIDASE C-RELATED"/>
    <property type="match status" value="1"/>
</dbReference>
<organism evidence="8 9">
    <name type="scientific">Ancrocorticia populi</name>
    <dbReference type="NCBI Taxonomy" id="2175228"/>
    <lineage>
        <taxon>Bacteria</taxon>
        <taxon>Bacillati</taxon>
        <taxon>Actinomycetota</taxon>
        <taxon>Actinomycetes</taxon>
        <taxon>Actinomycetales</taxon>
        <taxon>Actinomycetaceae</taxon>
        <taxon>Ancrocorticia</taxon>
    </lineage>
</organism>
<dbReference type="PRINTS" id="PR00743">
    <property type="entry name" value="GLHYDRLASE36"/>
</dbReference>
<dbReference type="InterPro" id="IPR050985">
    <property type="entry name" value="Alpha-glycosidase_related"/>
</dbReference>
<dbReference type="EC" id="3.2.1.22" evidence="2 5"/>
<dbReference type="InterPro" id="IPR000111">
    <property type="entry name" value="Glyco_hydro_27/36_CS"/>
</dbReference>
<dbReference type="SUPFAM" id="SSF51445">
    <property type="entry name" value="(Trans)glycosidases"/>
    <property type="match status" value="1"/>
</dbReference>
<dbReference type="CDD" id="cd14791">
    <property type="entry name" value="GH36"/>
    <property type="match status" value="1"/>
</dbReference>
<evidence type="ECO:0000256" key="4">
    <source>
        <dbReference type="ARBA" id="ARBA00023295"/>
    </source>
</evidence>
<name>A0A2V1KDH7_9ACTO</name>
<protein>
    <recommendedName>
        <fullName evidence="2 5">Alpha-galactosidase</fullName>
        <ecNumber evidence="2 5">3.2.1.22</ecNumber>
    </recommendedName>
</protein>
<evidence type="ECO:0000256" key="6">
    <source>
        <dbReference type="PIRSR" id="PIRSR005536-1"/>
    </source>
</evidence>
<dbReference type="GO" id="GO:0004557">
    <property type="term" value="F:alpha-galactosidase activity"/>
    <property type="evidence" value="ECO:0007669"/>
    <property type="project" value="UniProtKB-UniRule"/>
</dbReference>
<comment type="caution">
    <text evidence="8">The sequence shown here is derived from an EMBL/GenBank/DDBJ whole genome shotgun (WGS) entry which is preliminary data.</text>
</comment>
<proteinExistence type="inferred from homology"/>
<dbReference type="PIRSF" id="PIRSF005536">
    <property type="entry name" value="Agal"/>
    <property type="match status" value="1"/>
</dbReference>
<reference evidence="9" key="1">
    <citation type="submission" date="2018-05" db="EMBL/GenBank/DDBJ databases">
        <authorList>
            <person name="Li Y."/>
        </authorList>
    </citation>
    <scope>NUCLEOTIDE SEQUENCE [LARGE SCALE GENOMIC DNA]</scope>
    <source>
        <strain evidence="9">sk1b4</strain>
    </source>
</reference>
<accession>A0A2V1KDH7</accession>
<comment type="similarity">
    <text evidence="5">Belongs to the glycosyl hydrolase.</text>
</comment>
<feature type="active site" description="Nucleophile" evidence="6">
    <location>
        <position position="449"/>
    </location>
</feature>
<gene>
    <name evidence="8" type="ORF">DD236_03995</name>
</gene>
<keyword evidence="9" id="KW-1185">Reference proteome</keyword>
<dbReference type="RefSeq" id="WP_109093042.1">
    <property type="nucleotide sequence ID" value="NZ_QETB01000001.1"/>
</dbReference>
<dbReference type="Pfam" id="PF16875">
    <property type="entry name" value="Glyco_hydro_36N"/>
    <property type="match status" value="1"/>
</dbReference>
<evidence type="ECO:0000313" key="8">
    <source>
        <dbReference type="EMBL" id="PWF27547.1"/>
    </source>
</evidence>
<feature type="domain" description="Glycosyl hydrolase family 36 N-terminal" evidence="7">
    <location>
        <begin position="26"/>
        <end position="260"/>
    </location>
</feature>
<sequence>MSQDLHLRRGGTSVLLHIGETTGVSVEYWGADLGDLSASECAVTNGALVLATYNSDSDIPASLSLVPQQSEGWIGTPGLIGSHGGHHQFPQFETKSVSVEHAGPNGTASSAKIDLYDPEADLVLEVTLQLTESGLVRTRARLTNRADNPYDLDSLLLALPTPAVESQVIDQTGHHLRERDIQTHEFTIGVHERALRIARGHTTSTVHGTCAPATGWQSGLVHYVHVGWSGNTRTVAERTHQGMQCLMGGELLMPGEVQLAQNESYETPWVYATWGNGLDEASARFHDYLRTLPHYPEKARPVTLNAWEAVYFDHSLPRLLELVDEAARVGVERFVLDDGWFGSRRDDSSGLGDWQISPDVWPNGLNPLADAVHGRGMEFGLWFEPEMINMDSETARAHPDWVLSPATHRPRESRNQQVLDLTNPEAYEYIKSSILQVLSTVRVDYIKWDFNRDLTEAISPRTGLPAYHAQTLATYALMDAILAAHPGLEIESCAGGGGRIDLGIMERAVRVWGSDCIDPIERQQIEAGTALLLPPELVGSHVASTTSHTTGRTLGLTLRASTAMFSHMGIEWDLTSATAQERDELAAWVSLHKELRHLLHTGRVVHADHPDRGWWIHGVVSHSGDRAIFALTRLTTSAQRPTPPLCLPGLPSGSRYEIQEILPESVASDVRMNSHVLPPWWGKPITLPSEVLANAGFRFPDLDPERTILLELNRVASK</sequence>
<dbReference type="PROSITE" id="PS00512">
    <property type="entry name" value="ALPHA_GALACTOSIDASE"/>
    <property type="match status" value="1"/>
</dbReference>
<dbReference type="InterPro" id="IPR002252">
    <property type="entry name" value="Glyco_hydro_36"/>
</dbReference>
<feature type="active site" description="Proton donor" evidence="6">
    <location>
        <position position="515"/>
    </location>
</feature>
<comment type="catalytic activity">
    <reaction evidence="1 5">
        <text>Hydrolysis of terminal, non-reducing alpha-D-galactose residues in alpha-D-galactosides, including galactose oligosaccharides, galactomannans and galactolipids.</text>
        <dbReference type="EC" id="3.2.1.22"/>
    </reaction>
</comment>
<evidence type="ECO:0000256" key="5">
    <source>
        <dbReference type="PIRNR" id="PIRNR005536"/>
    </source>
</evidence>
<dbReference type="Pfam" id="PF02065">
    <property type="entry name" value="Melibiase"/>
    <property type="match status" value="1"/>
</dbReference>
<evidence type="ECO:0000256" key="3">
    <source>
        <dbReference type="ARBA" id="ARBA00022801"/>
    </source>
</evidence>
<dbReference type="AlphaFoldDB" id="A0A2V1KDH7"/>
<dbReference type="Gene3D" id="2.70.98.60">
    <property type="entry name" value="alpha-galactosidase from lactobacil brevis"/>
    <property type="match status" value="1"/>
</dbReference>
<dbReference type="Proteomes" id="UP000245283">
    <property type="component" value="Unassembled WGS sequence"/>
</dbReference>
<evidence type="ECO:0000256" key="1">
    <source>
        <dbReference type="ARBA" id="ARBA00001255"/>
    </source>
</evidence>
<evidence type="ECO:0000259" key="7">
    <source>
        <dbReference type="Pfam" id="PF16875"/>
    </source>
</evidence>
<evidence type="ECO:0000256" key="2">
    <source>
        <dbReference type="ARBA" id="ARBA00012755"/>
    </source>
</evidence>
<keyword evidence="3 5" id="KW-0378">Hydrolase</keyword>
<dbReference type="PANTHER" id="PTHR43053">
    <property type="entry name" value="GLYCOSIDASE FAMILY 31"/>
    <property type="match status" value="1"/>
</dbReference>